<dbReference type="RefSeq" id="WP_189464167.1">
    <property type="nucleotide sequence ID" value="NZ_BMXN01000030.1"/>
</dbReference>
<sequence length="195" mass="21630">MTREPFAATTLAQWLKNTTRTAHQRVDHHPVLSPLLRPGLSLEVYGQALTRLYPAISGLEQTLAAALGEWSWRYPLVTRAALLEQDLQALGQPLTARWRFPEPHNEAEMVGMLYVLEGSRLGGEVIARCVIQQLGSSVPCRFFGATPLAADTWAALWRQAEAACPEPDWPCVRQGAEQAFEGFIQALSRDPTPIE</sequence>
<reference evidence="2" key="1">
    <citation type="journal article" date="2019" name="Int. J. Syst. Evol. Microbiol.">
        <title>The Global Catalogue of Microorganisms (GCM) 10K type strain sequencing project: providing services to taxonomists for standard genome sequencing and annotation.</title>
        <authorList>
            <consortium name="The Broad Institute Genomics Platform"/>
            <consortium name="The Broad Institute Genome Sequencing Center for Infectious Disease"/>
            <person name="Wu L."/>
            <person name="Ma J."/>
        </authorList>
    </citation>
    <scope>NUCLEOTIDE SEQUENCE [LARGE SCALE GENOMIC DNA]</scope>
    <source>
        <strain evidence="2">KCTC 22154</strain>
    </source>
</reference>
<comment type="caution">
    <text evidence="1">The sequence shown here is derived from an EMBL/GenBank/DDBJ whole genome shotgun (WGS) entry which is preliminary data.</text>
</comment>
<dbReference type="AlphaFoldDB" id="A0A8H9I5Q2"/>
<protein>
    <submittedName>
        <fullName evidence="1">Heme oxygenase</fullName>
    </submittedName>
</protein>
<keyword evidence="2" id="KW-1185">Reference proteome</keyword>
<dbReference type="GO" id="GO:0006788">
    <property type="term" value="P:heme oxidation"/>
    <property type="evidence" value="ECO:0007669"/>
    <property type="project" value="InterPro"/>
</dbReference>
<organism evidence="1 2">
    <name type="scientific">Vreelandella hamiltonii</name>
    <dbReference type="NCBI Taxonomy" id="502829"/>
    <lineage>
        <taxon>Bacteria</taxon>
        <taxon>Pseudomonadati</taxon>
        <taxon>Pseudomonadota</taxon>
        <taxon>Gammaproteobacteria</taxon>
        <taxon>Oceanospirillales</taxon>
        <taxon>Halomonadaceae</taxon>
        <taxon>Vreelandella</taxon>
    </lineage>
</organism>
<proteinExistence type="predicted"/>
<dbReference type="GO" id="GO:0004392">
    <property type="term" value="F:heme oxygenase (decyclizing) activity"/>
    <property type="evidence" value="ECO:0007669"/>
    <property type="project" value="InterPro"/>
</dbReference>
<accession>A0A8H9I5Q2</accession>
<dbReference type="InterPro" id="IPR016053">
    <property type="entry name" value="Haem_Oase-like"/>
</dbReference>
<dbReference type="SUPFAM" id="SSF48613">
    <property type="entry name" value="Heme oxygenase-like"/>
    <property type="match status" value="1"/>
</dbReference>
<evidence type="ECO:0000313" key="1">
    <source>
        <dbReference type="EMBL" id="GGW39432.1"/>
    </source>
</evidence>
<dbReference type="EMBL" id="BMXN01000030">
    <property type="protein sequence ID" value="GGW39432.1"/>
    <property type="molecule type" value="Genomic_DNA"/>
</dbReference>
<gene>
    <name evidence="1" type="ORF">GCM10007157_32930</name>
</gene>
<evidence type="ECO:0000313" key="2">
    <source>
        <dbReference type="Proteomes" id="UP000623776"/>
    </source>
</evidence>
<name>A0A8H9I5Q2_9GAMM</name>
<dbReference type="InterPro" id="IPR016084">
    <property type="entry name" value="Haem_Oase-like_multi-hlx"/>
</dbReference>
<dbReference type="Gene3D" id="1.20.910.10">
    <property type="entry name" value="Heme oxygenase-like"/>
    <property type="match status" value="1"/>
</dbReference>
<dbReference type="Pfam" id="PF01126">
    <property type="entry name" value="Heme_oxygenase"/>
    <property type="match status" value="1"/>
</dbReference>
<dbReference type="Proteomes" id="UP000623776">
    <property type="component" value="Unassembled WGS sequence"/>
</dbReference>
<dbReference type="CDD" id="cd19166">
    <property type="entry name" value="HemeO-bac"/>
    <property type="match status" value="1"/>
</dbReference>